<evidence type="ECO:0000313" key="3">
    <source>
        <dbReference type="Proteomes" id="UP000001070"/>
    </source>
</evidence>
<feature type="chain" id="PRO_5002812725" evidence="1">
    <location>
        <begin position="26"/>
        <end position="181"/>
    </location>
</feature>
<dbReference type="OrthoDB" id="8060654at2759"/>
<dbReference type="eggNOG" id="ENOG502TB8T">
    <property type="taxonomic scope" value="Eukaryota"/>
</dbReference>
<keyword evidence="3" id="KW-1185">Reference proteome</keyword>
<dbReference type="HOGENOM" id="CLU_1519427_0_0_1"/>
<dbReference type="KEGG" id="dgr:6567835"/>
<sequence>MAAKNYRNVLLLVCCLGLKLSTSHALPRYSQISLKRPFDHRGASSETLLAYASRPQPPMTLTDNYNLIMPEYFDHHPDESMQLQNFANFNELEMSSDNDLGMEESQFLSRTPVRSPQPVNAEEQRARLELSPVDISWNKKAQQKLKKGNTKPKGSDYAEWDQFDYDLYSVNPGENTKYNDF</sequence>
<dbReference type="Proteomes" id="UP000001070">
    <property type="component" value="Unassembled WGS sequence"/>
</dbReference>
<gene>
    <name evidence="2" type="primary">Dgri\GH19732</name>
    <name evidence="2" type="ORF">Dgri_GH19732</name>
</gene>
<keyword evidence="1" id="KW-0732">Signal</keyword>
<dbReference type="EMBL" id="CH916373">
    <property type="protein sequence ID" value="EDV94427.1"/>
    <property type="molecule type" value="Genomic_DNA"/>
</dbReference>
<dbReference type="PhylomeDB" id="B4JRN7"/>
<reference evidence="2 3" key="1">
    <citation type="journal article" date="2007" name="Nature">
        <title>Evolution of genes and genomes on the Drosophila phylogeny.</title>
        <authorList>
            <consortium name="Drosophila 12 Genomes Consortium"/>
            <person name="Clark A.G."/>
            <person name="Eisen M.B."/>
            <person name="Smith D.R."/>
            <person name="Bergman C.M."/>
            <person name="Oliver B."/>
            <person name="Markow T.A."/>
            <person name="Kaufman T.C."/>
            <person name="Kellis M."/>
            <person name="Gelbart W."/>
            <person name="Iyer V.N."/>
            <person name="Pollard D.A."/>
            <person name="Sackton T.B."/>
            <person name="Larracuente A.M."/>
            <person name="Singh N.D."/>
            <person name="Abad J.P."/>
            <person name="Abt D.N."/>
            <person name="Adryan B."/>
            <person name="Aguade M."/>
            <person name="Akashi H."/>
            <person name="Anderson W.W."/>
            <person name="Aquadro C.F."/>
            <person name="Ardell D.H."/>
            <person name="Arguello R."/>
            <person name="Artieri C.G."/>
            <person name="Barbash D.A."/>
            <person name="Barker D."/>
            <person name="Barsanti P."/>
            <person name="Batterham P."/>
            <person name="Batzoglou S."/>
            <person name="Begun D."/>
            <person name="Bhutkar A."/>
            <person name="Blanco E."/>
            <person name="Bosak S.A."/>
            <person name="Bradley R.K."/>
            <person name="Brand A.D."/>
            <person name="Brent M.R."/>
            <person name="Brooks A.N."/>
            <person name="Brown R.H."/>
            <person name="Butlin R.K."/>
            <person name="Caggese C."/>
            <person name="Calvi B.R."/>
            <person name="Bernardo de Carvalho A."/>
            <person name="Caspi A."/>
            <person name="Castrezana S."/>
            <person name="Celniker S.E."/>
            <person name="Chang J.L."/>
            <person name="Chapple C."/>
            <person name="Chatterji S."/>
            <person name="Chinwalla A."/>
            <person name="Civetta A."/>
            <person name="Clifton S.W."/>
            <person name="Comeron J.M."/>
            <person name="Costello J.C."/>
            <person name="Coyne J.A."/>
            <person name="Daub J."/>
            <person name="David R.G."/>
            <person name="Delcher A.L."/>
            <person name="Delehaunty K."/>
            <person name="Do C.B."/>
            <person name="Ebling H."/>
            <person name="Edwards K."/>
            <person name="Eickbush T."/>
            <person name="Evans J.D."/>
            <person name="Filipski A."/>
            <person name="Findeiss S."/>
            <person name="Freyhult E."/>
            <person name="Fulton L."/>
            <person name="Fulton R."/>
            <person name="Garcia A.C."/>
            <person name="Gardiner A."/>
            <person name="Garfield D.A."/>
            <person name="Garvin B.E."/>
            <person name="Gibson G."/>
            <person name="Gilbert D."/>
            <person name="Gnerre S."/>
            <person name="Godfrey J."/>
            <person name="Good R."/>
            <person name="Gotea V."/>
            <person name="Gravely B."/>
            <person name="Greenberg A.J."/>
            <person name="Griffiths-Jones S."/>
            <person name="Gross S."/>
            <person name="Guigo R."/>
            <person name="Gustafson E.A."/>
            <person name="Haerty W."/>
            <person name="Hahn M.W."/>
            <person name="Halligan D.L."/>
            <person name="Halpern A.L."/>
            <person name="Halter G.M."/>
            <person name="Han M.V."/>
            <person name="Heger A."/>
            <person name="Hillier L."/>
            <person name="Hinrichs A.S."/>
            <person name="Holmes I."/>
            <person name="Hoskins R.A."/>
            <person name="Hubisz M.J."/>
            <person name="Hultmark D."/>
            <person name="Huntley M.A."/>
            <person name="Jaffe D.B."/>
            <person name="Jagadeeshan S."/>
            <person name="Jeck W.R."/>
            <person name="Johnson J."/>
            <person name="Jones C.D."/>
            <person name="Jordan W.C."/>
            <person name="Karpen G.H."/>
            <person name="Kataoka E."/>
            <person name="Keightley P.D."/>
            <person name="Kheradpour P."/>
            <person name="Kirkness E.F."/>
            <person name="Koerich L.B."/>
            <person name="Kristiansen K."/>
            <person name="Kudrna D."/>
            <person name="Kulathinal R.J."/>
            <person name="Kumar S."/>
            <person name="Kwok R."/>
            <person name="Lander E."/>
            <person name="Langley C.H."/>
            <person name="Lapoint R."/>
            <person name="Lazzaro B.P."/>
            <person name="Lee S.J."/>
            <person name="Levesque L."/>
            <person name="Li R."/>
            <person name="Lin C.F."/>
            <person name="Lin M.F."/>
            <person name="Lindblad-Toh K."/>
            <person name="Llopart A."/>
            <person name="Long M."/>
            <person name="Low L."/>
            <person name="Lozovsky E."/>
            <person name="Lu J."/>
            <person name="Luo M."/>
            <person name="Machado C.A."/>
            <person name="Makalowski W."/>
            <person name="Marzo M."/>
            <person name="Matsuda M."/>
            <person name="Matzkin L."/>
            <person name="McAllister B."/>
            <person name="McBride C.S."/>
            <person name="McKernan B."/>
            <person name="McKernan K."/>
            <person name="Mendez-Lago M."/>
            <person name="Minx P."/>
            <person name="Mollenhauer M.U."/>
            <person name="Montooth K."/>
            <person name="Mount S.M."/>
            <person name="Mu X."/>
            <person name="Myers E."/>
            <person name="Negre B."/>
            <person name="Newfeld S."/>
            <person name="Nielsen R."/>
            <person name="Noor M.A."/>
            <person name="O'Grady P."/>
            <person name="Pachter L."/>
            <person name="Papaceit M."/>
            <person name="Parisi M.J."/>
            <person name="Parisi M."/>
            <person name="Parts L."/>
            <person name="Pedersen J.S."/>
            <person name="Pesole G."/>
            <person name="Phillippy A.M."/>
            <person name="Ponting C.P."/>
            <person name="Pop M."/>
            <person name="Porcelli D."/>
            <person name="Powell J.R."/>
            <person name="Prohaska S."/>
            <person name="Pruitt K."/>
            <person name="Puig M."/>
            <person name="Quesneville H."/>
            <person name="Ram K.R."/>
            <person name="Rand D."/>
            <person name="Rasmussen M.D."/>
            <person name="Reed L.K."/>
            <person name="Reenan R."/>
            <person name="Reily A."/>
            <person name="Remington K.A."/>
            <person name="Rieger T.T."/>
            <person name="Ritchie M.G."/>
            <person name="Robin C."/>
            <person name="Rogers Y.H."/>
            <person name="Rohde C."/>
            <person name="Rozas J."/>
            <person name="Rubenfield M.J."/>
            <person name="Ruiz A."/>
            <person name="Russo S."/>
            <person name="Salzberg S.L."/>
            <person name="Sanchez-Gracia A."/>
            <person name="Saranga D.J."/>
            <person name="Sato H."/>
            <person name="Schaeffer S.W."/>
            <person name="Schatz M.C."/>
            <person name="Schlenke T."/>
            <person name="Schwartz R."/>
            <person name="Segarra C."/>
            <person name="Singh R.S."/>
            <person name="Sirot L."/>
            <person name="Sirota M."/>
            <person name="Sisneros N.B."/>
            <person name="Smith C.D."/>
            <person name="Smith T.F."/>
            <person name="Spieth J."/>
            <person name="Stage D.E."/>
            <person name="Stark A."/>
            <person name="Stephan W."/>
            <person name="Strausberg R.L."/>
            <person name="Strempel S."/>
            <person name="Sturgill D."/>
            <person name="Sutton G."/>
            <person name="Sutton G.G."/>
            <person name="Tao W."/>
            <person name="Teichmann S."/>
            <person name="Tobari Y.N."/>
            <person name="Tomimura Y."/>
            <person name="Tsolas J.M."/>
            <person name="Valente V.L."/>
            <person name="Venter E."/>
            <person name="Venter J.C."/>
            <person name="Vicario S."/>
            <person name="Vieira F.G."/>
            <person name="Vilella A.J."/>
            <person name="Villasante A."/>
            <person name="Walenz B."/>
            <person name="Wang J."/>
            <person name="Wasserman M."/>
            <person name="Watts T."/>
            <person name="Wilson D."/>
            <person name="Wilson R.K."/>
            <person name="Wing R.A."/>
            <person name="Wolfner M.F."/>
            <person name="Wong A."/>
            <person name="Wong G.K."/>
            <person name="Wu C.I."/>
            <person name="Wu G."/>
            <person name="Yamamoto D."/>
            <person name="Yang H.P."/>
            <person name="Yang S.P."/>
            <person name="Yorke J.A."/>
            <person name="Yoshida K."/>
            <person name="Zdobnov E."/>
            <person name="Zhang P."/>
            <person name="Zhang Y."/>
            <person name="Zimin A.V."/>
            <person name="Baldwin J."/>
            <person name="Abdouelleil A."/>
            <person name="Abdulkadir J."/>
            <person name="Abebe A."/>
            <person name="Abera B."/>
            <person name="Abreu J."/>
            <person name="Acer S.C."/>
            <person name="Aftuck L."/>
            <person name="Alexander A."/>
            <person name="An P."/>
            <person name="Anderson E."/>
            <person name="Anderson S."/>
            <person name="Arachi H."/>
            <person name="Azer M."/>
            <person name="Bachantsang P."/>
            <person name="Barry A."/>
            <person name="Bayul T."/>
            <person name="Berlin A."/>
            <person name="Bessette D."/>
            <person name="Bloom T."/>
            <person name="Blye J."/>
            <person name="Boguslavskiy L."/>
            <person name="Bonnet C."/>
            <person name="Boukhgalter B."/>
            <person name="Bourzgui I."/>
            <person name="Brown A."/>
            <person name="Cahill P."/>
            <person name="Channer S."/>
            <person name="Cheshatsang Y."/>
            <person name="Chuda L."/>
            <person name="Citroen M."/>
            <person name="Collymore A."/>
            <person name="Cooke P."/>
            <person name="Costello M."/>
            <person name="D'Aco K."/>
            <person name="Daza R."/>
            <person name="De Haan G."/>
            <person name="DeGray S."/>
            <person name="DeMaso C."/>
            <person name="Dhargay N."/>
            <person name="Dooley K."/>
            <person name="Dooley E."/>
            <person name="Doricent M."/>
            <person name="Dorje P."/>
            <person name="Dorjee K."/>
            <person name="Dupes A."/>
            <person name="Elong R."/>
            <person name="Falk J."/>
            <person name="Farina A."/>
            <person name="Faro S."/>
            <person name="Ferguson D."/>
            <person name="Fisher S."/>
            <person name="Foley C.D."/>
            <person name="Franke A."/>
            <person name="Friedrich D."/>
            <person name="Gadbois L."/>
            <person name="Gearin G."/>
            <person name="Gearin C.R."/>
            <person name="Giannoukos G."/>
            <person name="Goode T."/>
            <person name="Graham J."/>
            <person name="Grandbois E."/>
            <person name="Grewal S."/>
            <person name="Gyaltsen K."/>
            <person name="Hafez N."/>
            <person name="Hagos B."/>
            <person name="Hall J."/>
            <person name="Henson C."/>
            <person name="Hollinger A."/>
            <person name="Honan T."/>
            <person name="Huard M.D."/>
            <person name="Hughes L."/>
            <person name="Hurhula B."/>
            <person name="Husby M.E."/>
            <person name="Kamat A."/>
            <person name="Kanga B."/>
            <person name="Kashin S."/>
            <person name="Khazanovich D."/>
            <person name="Kisner P."/>
            <person name="Lance K."/>
            <person name="Lara M."/>
            <person name="Lee W."/>
            <person name="Lennon N."/>
            <person name="Letendre F."/>
            <person name="LeVine R."/>
            <person name="Lipovsky A."/>
            <person name="Liu X."/>
            <person name="Liu J."/>
            <person name="Liu S."/>
            <person name="Lokyitsang T."/>
            <person name="Lokyitsang Y."/>
            <person name="Lubonja R."/>
            <person name="Lui A."/>
            <person name="MacDonald P."/>
            <person name="Magnisalis V."/>
            <person name="Maru K."/>
            <person name="Matthews C."/>
            <person name="McCusker W."/>
            <person name="McDonough S."/>
            <person name="Mehta T."/>
            <person name="Meldrim J."/>
            <person name="Meneus L."/>
            <person name="Mihai O."/>
            <person name="Mihalev A."/>
            <person name="Mihova T."/>
            <person name="Mittelman R."/>
            <person name="Mlenga V."/>
            <person name="Montmayeur A."/>
            <person name="Mulrain L."/>
            <person name="Navidi A."/>
            <person name="Naylor J."/>
            <person name="Negash T."/>
            <person name="Nguyen T."/>
            <person name="Nguyen N."/>
            <person name="Nicol R."/>
            <person name="Norbu C."/>
            <person name="Norbu N."/>
            <person name="Novod N."/>
            <person name="O'Neill B."/>
            <person name="Osman S."/>
            <person name="Markiewicz E."/>
            <person name="Oyono O.L."/>
            <person name="Patti C."/>
            <person name="Phunkhang P."/>
            <person name="Pierre F."/>
            <person name="Priest M."/>
            <person name="Raghuraman S."/>
            <person name="Rege F."/>
            <person name="Reyes R."/>
            <person name="Rise C."/>
            <person name="Rogov P."/>
            <person name="Ross K."/>
            <person name="Ryan E."/>
            <person name="Settipalli S."/>
            <person name="Shea T."/>
            <person name="Sherpa N."/>
            <person name="Shi L."/>
            <person name="Shih D."/>
            <person name="Sparrow T."/>
            <person name="Spaulding J."/>
            <person name="Stalker J."/>
            <person name="Stange-Thomann N."/>
            <person name="Stavropoulos S."/>
            <person name="Stone C."/>
            <person name="Strader C."/>
            <person name="Tesfaye S."/>
            <person name="Thomson T."/>
            <person name="Thoulutsang Y."/>
            <person name="Thoulutsang D."/>
            <person name="Topham K."/>
            <person name="Topping I."/>
            <person name="Tsamla T."/>
            <person name="Vassiliev H."/>
            <person name="Vo A."/>
            <person name="Wangchuk T."/>
            <person name="Wangdi T."/>
            <person name="Weiand M."/>
            <person name="Wilkinson J."/>
            <person name="Wilson A."/>
            <person name="Yadav S."/>
            <person name="Young G."/>
            <person name="Yu Q."/>
            <person name="Zembek L."/>
            <person name="Zhong D."/>
            <person name="Zimmer A."/>
            <person name="Zwirko Z."/>
            <person name="Jaffe D.B."/>
            <person name="Alvarez P."/>
            <person name="Brockman W."/>
            <person name="Butler J."/>
            <person name="Chin C."/>
            <person name="Gnerre S."/>
            <person name="Grabherr M."/>
            <person name="Kleber M."/>
            <person name="Mauceli E."/>
            <person name="MacCallum I."/>
        </authorList>
    </citation>
    <scope>NUCLEOTIDE SEQUENCE [LARGE SCALE GENOMIC DNA]</scope>
    <source>
        <strain evidence="3">Tucson 15287-2541.00</strain>
    </source>
</reference>
<evidence type="ECO:0000256" key="1">
    <source>
        <dbReference type="SAM" id="SignalP"/>
    </source>
</evidence>
<dbReference type="OMA" id="GMDESQF"/>
<name>B4JRN7_DROGR</name>
<feature type="signal peptide" evidence="1">
    <location>
        <begin position="1"/>
        <end position="25"/>
    </location>
</feature>
<protein>
    <submittedName>
        <fullName evidence="2">GH19732</fullName>
    </submittedName>
</protein>
<proteinExistence type="predicted"/>
<accession>B4JRN7</accession>
<dbReference type="InParanoid" id="B4JRN7"/>
<dbReference type="AlphaFoldDB" id="B4JRN7"/>
<organism evidence="3">
    <name type="scientific">Drosophila grimshawi</name>
    <name type="common">Hawaiian fruit fly</name>
    <name type="synonym">Idiomyia grimshawi</name>
    <dbReference type="NCBI Taxonomy" id="7222"/>
    <lineage>
        <taxon>Eukaryota</taxon>
        <taxon>Metazoa</taxon>
        <taxon>Ecdysozoa</taxon>
        <taxon>Arthropoda</taxon>
        <taxon>Hexapoda</taxon>
        <taxon>Insecta</taxon>
        <taxon>Pterygota</taxon>
        <taxon>Neoptera</taxon>
        <taxon>Endopterygota</taxon>
        <taxon>Diptera</taxon>
        <taxon>Brachycera</taxon>
        <taxon>Muscomorpha</taxon>
        <taxon>Ephydroidea</taxon>
        <taxon>Drosophilidae</taxon>
        <taxon>Drosophila</taxon>
        <taxon>Hawaiian Drosophila</taxon>
    </lineage>
</organism>
<evidence type="ECO:0000313" key="2">
    <source>
        <dbReference type="EMBL" id="EDV94427.1"/>
    </source>
</evidence>